<dbReference type="Pfam" id="PF13426">
    <property type="entry name" value="PAS_9"/>
    <property type="match status" value="1"/>
</dbReference>
<evidence type="ECO:0000259" key="5">
    <source>
        <dbReference type="PROSITE" id="PS50113"/>
    </source>
</evidence>
<dbReference type="InterPro" id="IPR035965">
    <property type="entry name" value="PAS-like_dom_sf"/>
</dbReference>
<comment type="caution">
    <text evidence="6">The sequence shown here is derived from an EMBL/GenBank/DDBJ whole genome shotgun (WGS) entry which is preliminary data.</text>
</comment>
<evidence type="ECO:0000256" key="1">
    <source>
        <dbReference type="ARBA" id="ARBA00022630"/>
    </source>
</evidence>
<evidence type="ECO:0000313" key="6">
    <source>
        <dbReference type="EMBL" id="CAI6248404.1"/>
    </source>
</evidence>
<keyword evidence="1" id="KW-0285">Flavoprotein</keyword>
<dbReference type="InterPro" id="IPR000014">
    <property type="entry name" value="PAS"/>
</dbReference>
<reference evidence="6" key="1">
    <citation type="submission" date="2023-01" db="EMBL/GenBank/DDBJ databases">
        <authorList>
            <person name="Van Ghelder C."/>
            <person name="Rancurel C."/>
        </authorList>
    </citation>
    <scope>NUCLEOTIDE SEQUENCE</scope>
    <source>
        <strain evidence="6">CNCM I-4278</strain>
    </source>
</reference>
<dbReference type="NCBIfam" id="TIGR00229">
    <property type="entry name" value="sensory_box"/>
    <property type="match status" value="1"/>
</dbReference>
<feature type="region of interest" description="Disordered" evidence="4">
    <location>
        <begin position="654"/>
        <end position="740"/>
    </location>
</feature>
<evidence type="ECO:0000256" key="4">
    <source>
        <dbReference type="SAM" id="MobiDB-lite"/>
    </source>
</evidence>
<evidence type="ECO:0000256" key="2">
    <source>
        <dbReference type="ARBA" id="ARBA00022643"/>
    </source>
</evidence>
<gene>
    <name evidence="6" type="ORF">PDIGIT_LOCUS868</name>
</gene>
<dbReference type="PROSITE" id="PS50113">
    <property type="entry name" value="PAC"/>
    <property type="match status" value="1"/>
</dbReference>
<organism evidence="6 7">
    <name type="scientific">Periconia digitata</name>
    <dbReference type="NCBI Taxonomy" id="1303443"/>
    <lineage>
        <taxon>Eukaryota</taxon>
        <taxon>Fungi</taxon>
        <taxon>Dikarya</taxon>
        <taxon>Ascomycota</taxon>
        <taxon>Pezizomycotina</taxon>
        <taxon>Dothideomycetes</taxon>
        <taxon>Pleosporomycetidae</taxon>
        <taxon>Pleosporales</taxon>
        <taxon>Massarineae</taxon>
        <taxon>Periconiaceae</taxon>
        <taxon>Periconia</taxon>
    </lineage>
</organism>
<dbReference type="Proteomes" id="UP001152607">
    <property type="component" value="Unassembled WGS sequence"/>
</dbReference>
<feature type="region of interest" description="Disordered" evidence="4">
    <location>
        <begin position="511"/>
        <end position="534"/>
    </location>
</feature>
<keyword evidence="7" id="KW-1185">Reference proteome</keyword>
<dbReference type="SUPFAM" id="SSF55785">
    <property type="entry name" value="PYP-like sensor domain (PAS domain)"/>
    <property type="match status" value="1"/>
</dbReference>
<dbReference type="Gene3D" id="3.30.450.20">
    <property type="entry name" value="PAS domain"/>
    <property type="match status" value="1"/>
</dbReference>
<dbReference type="OrthoDB" id="447251at2759"/>
<keyword evidence="3" id="KW-0157">Chromophore</keyword>
<evidence type="ECO:0000313" key="7">
    <source>
        <dbReference type="Proteomes" id="UP001152607"/>
    </source>
</evidence>
<name>A0A9W4U272_9PLEO</name>
<accession>A0A9W4U272</accession>
<proteinExistence type="predicted"/>
<protein>
    <recommendedName>
        <fullName evidence="5">PAC domain-containing protein</fullName>
    </recommendedName>
</protein>
<dbReference type="GO" id="GO:0005634">
    <property type="term" value="C:nucleus"/>
    <property type="evidence" value="ECO:0007669"/>
    <property type="project" value="TreeGrafter"/>
</dbReference>
<dbReference type="AlphaFoldDB" id="A0A9W4U272"/>
<dbReference type="EMBL" id="CAOQHR010000001">
    <property type="protein sequence ID" value="CAI6248404.1"/>
    <property type="molecule type" value="Genomic_DNA"/>
</dbReference>
<feature type="compositionally biased region" description="Polar residues" evidence="4">
    <location>
        <begin position="654"/>
        <end position="665"/>
    </location>
</feature>
<feature type="compositionally biased region" description="Polar residues" evidence="4">
    <location>
        <begin position="681"/>
        <end position="697"/>
    </location>
</feature>
<dbReference type="PANTHER" id="PTHR47429:SF9">
    <property type="entry name" value="PAS DOMAIN-CONTAINING PROTEIN"/>
    <property type="match status" value="1"/>
</dbReference>
<keyword evidence="2" id="KW-0288">FMN</keyword>
<evidence type="ECO:0000256" key="3">
    <source>
        <dbReference type="ARBA" id="ARBA00022991"/>
    </source>
</evidence>
<feature type="region of interest" description="Disordered" evidence="4">
    <location>
        <begin position="571"/>
        <end position="603"/>
    </location>
</feature>
<feature type="compositionally biased region" description="Basic and acidic residues" evidence="4">
    <location>
        <begin position="715"/>
        <end position="733"/>
    </location>
</feature>
<dbReference type="InterPro" id="IPR001610">
    <property type="entry name" value="PAC"/>
</dbReference>
<feature type="domain" description="PAC" evidence="5">
    <location>
        <begin position="287"/>
        <end position="341"/>
    </location>
</feature>
<dbReference type="PANTHER" id="PTHR47429">
    <property type="entry name" value="PROTEIN TWIN LOV 1"/>
    <property type="match status" value="1"/>
</dbReference>
<sequence length="777" mass="86244">MQRSTLSTFPTSKRTFTMGEPSLPDFMISRVPTANNWENTIPAYQDQDEKSGFHRLCRFSPHRYSTSELTAFDLKPPPPTKSDPHCEIVAERLFSADHLQVILKDPAYFQRFRGFLAKYQPQSVPTLTHYLESQKALTAIRYANAIAGQLSSFSWNSSDIPSPGAAGMIDKQFEASSKNALDELVADALPTFITHRVVTLVTECLVKEITGSSTPLMREFIHGLAEVYCLTDARQPDNPTVFASEEFYSTTQYGREYVIGKNCRFLQGPKTQKAALKRIADAIHNGQEANEILLNYRRDGSPFLNLLMVSPLMDSRGQVRYYIGAHVDVSHLLEAGRGLDSFRQLLDLDTDTLGTPTRSGSHIDQKRSLSLLHDLSSLLNEDEADTVKTRERETHMYGFGRPESMISIPGRVASDSRRFVGMEENEETHWSSGDIGTGRRVPGVYQNYILVRPYPSLRITFTSPSLRIPGLCQSKLMDRIGGPQHVREGVLRALAQGIGVTAKISWLTQTQRSTPTPNFPMTEEDASIRTEESESLYEGRPRCIHCTPLMGSDMKPGVIMIVMVDKEEITGTLAPPSASPLRPVRSRQRLPRRPSERPSNDTWPVRNAEIVPLAAEISATTASKNPYAGCLMKEASGMPAAEADAIPGIETTANSTRHTTASTNETKSTRSTLTRRRKSSGSFCSRGNGLQVTSGHATNAAAPREGMSGMSLMVNERDSRDEGTSMLDRDQTRESYPSEDSAKEFVFTGVGVVPPERVESKKIRTFEALLKRHKKSP</sequence>
<dbReference type="InterPro" id="IPR000700">
    <property type="entry name" value="PAS-assoc_C"/>
</dbReference>
<dbReference type="SMART" id="SM00086">
    <property type="entry name" value="PAC"/>
    <property type="match status" value="1"/>
</dbReference>